<name>A6DID5_9BACT</name>
<protein>
    <submittedName>
        <fullName evidence="8">N-acetylgalactosamine 6-sulfate sulfatase (GALNS)</fullName>
    </submittedName>
</protein>
<dbReference type="Gene3D" id="3.40.720.10">
    <property type="entry name" value="Alkaline Phosphatase, subunit A"/>
    <property type="match status" value="1"/>
</dbReference>
<evidence type="ECO:0000259" key="7">
    <source>
        <dbReference type="Pfam" id="PF00884"/>
    </source>
</evidence>
<feature type="region of interest" description="Disordered" evidence="5">
    <location>
        <begin position="463"/>
        <end position="489"/>
    </location>
</feature>
<evidence type="ECO:0000256" key="4">
    <source>
        <dbReference type="ARBA" id="ARBA00022837"/>
    </source>
</evidence>
<evidence type="ECO:0000313" key="9">
    <source>
        <dbReference type="Proteomes" id="UP000004947"/>
    </source>
</evidence>
<dbReference type="Proteomes" id="UP000004947">
    <property type="component" value="Unassembled WGS sequence"/>
</dbReference>
<dbReference type="PROSITE" id="PS00523">
    <property type="entry name" value="SULFATASE_1"/>
    <property type="match status" value="1"/>
</dbReference>
<evidence type="ECO:0000256" key="5">
    <source>
        <dbReference type="SAM" id="MobiDB-lite"/>
    </source>
</evidence>
<evidence type="ECO:0000256" key="1">
    <source>
        <dbReference type="ARBA" id="ARBA00008779"/>
    </source>
</evidence>
<comment type="similarity">
    <text evidence="1">Belongs to the sulfatase family.</text>
</comment>
<proteinExistence type="inferred from homology"/>
<dbReference type="PANTHER" id="PTHR42693">
    <property type="entry name" value="ARYLSULFATASE FAMILY MEMBER"/>
    <property type="match status" value="1"/>
</dbReference>
<keyword evidence="2" id="KW-0479">Metal-binding</keyword>
<dbReference type="OrthoDB" id="236686at2"/>
<dbReference type="InterPro" id="IPR050738">
    <property type="entry name" value="Sulfatase"/>
</dbReference>
<dbReference type="CDD" id="cd16145">
    <property type="entry name" value="ARS_like"/>
    <property type="match status" value="1"/>
</dbReference>
<evidence type="ECO:0000256" key="6">
    <source>
        <dbReference type="SAM" id="SignalP"/>
    </source>
</evidence>
<dbReference type="AlphaFoldDB" id="A6DID5"/>
<keyword evidence="6" id="KW-0732">Signal</keyword>
<dbReference type="Pfam" id="PF00884">
    <property type="entry name" value="Sulfatase"/>
    <property type="match status" value="1"/>
</dbReference>
<sequence length="489" mass="54742">MSKLFTIVVALALTTSANAADKAPVVNSSKPNIIYINTDDWGIGKVPSYQMDEASQKIIKTPNLDQLRRDGALFTNAYAGNAVCGPSRCTLLTGKHPGNAAWRANSKDPTIEQWPPKYPMLGEVARNAGYKTAAFGKVSVGGHHPPEHITLCGWDYWLGYLGHVDVRDFYANYIWENGEKIDLPKNTKKVLHGTILNKGKGTGGVVGIGKGTFVEDLYTDKIIEFMKENKEKPFFIYFASTVPHGGRPGGMRVPDLLDYDKVEGLTRSEQVYCALMTYHDRSVGRIRSAIKELGLDQNTIVIWTSDNGDESSYYLRTKTFDGNGPFKKVKRSLYEGGIRVPMIAAWPGKIEPNSTCDLITTQVDVMPTVADAGGKELTSEMDGISIMPTLRGERDKQTKREYIYFEFYEGGKQQSVRMGKWKAYRSGGWNGKLELYDLSKDIGEEHDIAAQHPEIVQRMKEIMKKEHSPHPRWNLESKKNSDKKKSNNK</sequence>
<dbReference type="PANTHER" id="PTHR42693:SF53">
    <property type="entry name" value="ENDO-4-O-SULFATASE"/>
    <property type="match status" value="1"/>
</dbReference>
<feature type="chain" id="PRO_5002691133" evidence="6">
    <location>
        <begin position="20"/>
        <end position="489"/>
    </location>
</feature>
<keyword evidence="9" id="KW-1185">Reference proteome</keyword>
<dbReference type="eggNOG" id="COG3119">
    <property type="taxonomic scope" value="Bacteria"/>
</dbReference>
<evidence type="ECO:0000256" key="2">
    <source>
        <dbReference type="ARBA" id="ARBA00022723"/>
    </source>
</evidence>
<accession>A6DID5</accession>
<comment type="caution">
    <text evidence="8">The sequence shown here is derived from an EMBL/GenBank/DDBJ whole genome shotgun (WGS) entry which is preliminary data.</text>
</comment>
<dbReference type="SUPFAM" id="SSF53649">
    <property type="entry name" value="Alkaline phosphatase-like"/>
    <property type="match status" value="1"/>
</dbReference>
<evidence type="ECO:0000313" key="8">
    <source>
        <dbReference type="EMBL" id="EDM28789.1"/>
    </source>
</evidence>
<dbReference type="Gene3D" id="3.30.1120.10">
    <property type="match status" value="1"/>
</dbReference>
<dbReference type="EMBL" id="ABCK01000004">
    <property type="protein sequence ID" value="EDM28789.1"/>
    <property type="molecule type" value="Genomic_DNA"/>
</dbReference>
<dbReference type="InterPro" id="IPR017850">
    <property type="entry name" value="Alkaline_phosphatase_core_sf"/>
</dbReference>
<keyword evidence="3" id="KW-0378">Hydrolase</keyword>
<reference evidence="8 9" key="1">
    <citation type="journal article" date="2010" name="J. Bacteriol.">
        <title>Genome sequence of Lentisphaera araneosa HTCC2155T, the type species of the order Lentisphaerales in the phylum Lentisphaerae.</title>
        <authorList>
            <person name="Thrash J.C."/>
            <person name="Cho J.C."/>
            <person name="Vergin K.L."/>
            <person name="Morris R.M."/>
            <person name="Giovannoni S.J."/>
        </authorList>
    </citation>
    <scope>NUCLEOTIDE SEQUENCE [LARGE SCALE GENOMIC DNA]</scope>
    <source>
        <strain evidence="8 9">HTCC2155</strain>
    </source>
</reference>
<evidence type="ECO:0000256" key="3">
    <source>
        <dbReference type="ARBA" id="ARBA00022801"/>
    </source>
</evidence>
<feature type="domain" description="Sulfatase N-terminal" evidence="7">
    <location>
        <begin position="31"/>
        <end position="374"/>
    </location>
</feature>
<dbReference type="GO" id="GO:0004065">
    <property type="term" value="F:arylsulfatase activity"/>
    <property type="evidence" value="ECO:0007669"/>
    <property type="project" value="TreeGrafter"/>
</dbReference>
<dbReference type="GO" id="GO:0046872">
    <property type="term" value="F:metal ion binding"/>
    <property type="evidence" value="ECO:0007669"/>
    <property type="project" value="UniProtKB-KW"/>
</dbReference>
<keyword evidence="4" id="KW-0106">Calcium</keyword>
<gene>
    <name evidence="8" type="ORF">LNTAR_09469</name>
</gene>
<dbReference type="InterPro" id="IPR024607">
    <property type="entry name" value="Sulfatase_CS"/>
</dbReference>
<dbReference type="STRING" id="313628.LNTAR_09469"/>
<dbReference type="InterPro" id="IPR000917">
    <property type="entry name" value="Sulfatase_N"/>
</dbReference>
<organism evidence="8 9">
    <name type="scientific">Lentisphaera araneosa HTCC2155</name>
    <dbReference type="NCBI Taxonomy" id="313628"/>
    <lineage>
        <taxon>Bacteria</taxon>
        <taxon>Pseudomonadati</taxon>
        <taxon>Lentisphaerota</taxon>
        <taxon>Lentisphaeria</taxon>
        <taxon>Lentisphaerales</taxon>
        <taxon>Lentisphaeraceae</taxon>
        <taxon>Lentisphaera</taxon>
    </lineage>
</organism>
<feature type="signal peptide" evidence="6">
    <location>
        <begin position="1"/>
        <end position="19"/>
    </location>
</feature>